<dbReference type="STRING" id="7398.A0A1A9ZEJ3"/>
<evidence type="ECO:0000256" key="2">
    <source>
        <dbReference type="ARBA" id="ARBA00022801"/>
    </source>
</evidence>
<dbReference type="SUPFAM" id="SSF109604">
    <property type="entry name" value="HD-domain/PDEase-like"/>
    <property type="match status" value="2"/>
</dbReference>
<dbReference type="Gene3D" id="1.10.1300.10">
    <property type="entry name" value="3'5'-cyclic nucleotide phosphodiesterase, catalytic domain"/>
    <property type="match status" value="2"/>
</dbReference>
<organism evidence="5 6">
    <name type="scientific">Glossina pallidipes</name>
    <name type="common">Tsetse fly</name>
    <dbReference type="NCBI Taxonomy" id="7398"/>
    <lineage>
        <taxon>Eukaryota</taxon>
        <taxon>Metazoa</taxon>
        <taxon>Ecdysozoa</taxon>
        <taxon>Arthropoda</taxon>
        <taxon>Hexapoda</taxon>
        <taxon>Insecta</taxon>
        <taxon>Pterygota</taxon>
        <taxon>Neoptera</taxon>
        <taxon>Endopterygota</taxon>
        <taxon>Diptera</taxon>
        <taxon>Brachycera</taxon>
        <taxon>Muscomorpha</taxon>
        <taxon>Hippoboscoidea</taxon>
        <taxon>Glossinidae</taxon>
        <taxon>Glossina</taxon>
    </lineage>
</organism>
<feature type="region of interest" description="Disordered" evidence="3">
    <location>
        <begin position="118"/>
        <end position="155"/>
    </location>
</feature>
<evidence type="ECO:0000313" key="5">
    <source>
        <dbReference type="EnsemblMetazoa" id="GPAI012250-PA"/>
    </source>
</evidence>
<dbReference type="GO" id="GO:0007165">
    <property type="term" value="P:signal transduction"/>
    <property type="evidence" value="ECO:0007669"/>
    <property type="project" value="InterPro"/>
</dbReference>
<dbReference type="Proteomes" id="UP000092445">
    <property type="component" value="Unassembled WGS sequence"/>
</dbReference>
<keyword evidence="2" id="KW-0378">Hydrolase</keyword>
<dbReference type="GO" id="GO:0046872">
    <property type="term" value="F:metal ion binding"/>
    <property type="evidence" value="ECO:0007669"/>
    <property type="project" value="UniProtKB-KW"/>
</dbReference>
<dbReference type="VEuPathDB" id="VectorBase:GPAI012250"/>
<evidence type="ECO:0000256" key="3">
    <source>
        <dbReference type="SAM" id="MobiDB-lite"/>
    </source>
</evidence>
<keyword evidence="1" id="KW-0479">Metal-binding</keyword>
<evidence type="ECO:0000256" key="1">
    <source>
        <dbReference type="ARBA" id="ARBA00022723"/>
    </source>
</evidence>
<accession>A0A1A9ZEJ3</accession>
<dbReference type="PROSITE" id="PS51845">
    <property type="entry name" value="PDEASE_I_2"/>
    <property type="match status" value="1"/>
</dbReference>
<dbReference type="InterPro" id="IPR002073">
    <property type="entry name" value="PDEase_catalytic_dom"/>
</dbReference>
<proteinExistence type="predicted"/>
<dbReference type="InterPro" id="IPR036971">
    <property type="entry name" value="PDEase_catalytic_dom_sf"/>
</dbReference>
<keyword evidence="6" id="KW-1185">Reference proteome</keyword>
<dbReference type="PANTHER" id="PTHR11347">
    <property type="entry name" value="CYCLIC NUCLEOTIDE PHOSPHODIESTERASE"/>
    <property type="match status" value="1"/>
</dbReference>
<name>A0A1A9ZEJ3_GLOPL</name>
<feature type="compositionally biased region" description="Acidic residues" evidence="3">
    <location>
        <begin position="120"/>
        <end position="150"/>
    </location>
</feature>
<sequence>MGPPHRKSSLPKHQEVKKRFLEICDTTLSEEVRNALRLPAFDSYEWSDADIIHLMQTMFTELGFIEKFNIPIDILREWLYEVYKHYNEVPFHNFRHSLSNLLPLKCVIIIYNRTHADTSGDNDDDDDDDNDDDNDDDGDDDDDDDDDGDDGYTYNDISPLENHHCSIAFRLLEHPDCNIFKNFNRETFK</sequence>
<reference evidence="6" key="1">
    <citation type="submission" date="2014-03" db="EMBL/GenBank/DDBJ databases">
        <authorList>
            <person name="Aksoy S."/>
            <person name="Warren W."/>
            <person name="Wilson R.K."/>
        </authorList>
    </citation>
    <scope>NUCLEOTIDE SEQUENCE [LARGE SCALE GENOMIC DNA]</scope>
    <source>
        <strain evidence="6">IAEA</strain>
    </source>
</reference>
<protein>
    <recommendedName>
        <fullName evidence="4">PDEase domain-containing protein</fullName>
    </recommendedName>
</protein>
<dbReference type="Pfam" id="PF00233">
    <property type="entry name" value="PDEase_I"/>
    <property type="match status" value="1"/>
</dbReference>
<reference evidence="5" key="2">
    <citation type="submission" date="2020-05" db="UniProtKB">
        <authorList>
            <consortium name="EnsemblMetazoa"/>
        </authorList>
    </citation>
    <scope>IDENTIFICATION</scope>
    <source>
        <strain evidence="5">IAEA</strain>
    </source>
</reference>
<evidence type="ECO:0000259" key="4">
    <source>
        <dbReference type="PROSITE" id="PS51845"/>
    </source>
</evidence>
<evidence type="ECO:0000313" key="6">
    <source>
        <dbReference type="Proteomes" id="UP000092445"/>
    </source>
</evidence>
<feature type="domain" description="PDEase" evidence="4">
    <location>
        <begin position="16"/>
        <end position="189"/>
    </location>
</feature>
<dbReference type="AlphaFoldDB" id="A0A1A9ZEJ3"/>
<dbReference type="EnsemblMetazoa" id="GPAI012250-RA">
    <property type="protein sequence ID" value="GPAI012250-PA"/>
    <property type="gene ID" value="GPAI012250"/>
</dbReference>
<dbReference type="GO" id="GO:0004114">
    <property type="term" value="F:3',5'-cyclic-nucleotide phosphodiesterase activity"/>
    <property type="evidence" value="ECO:0007669"/>
    <property type="project" value="InterPro"/>
</dbReference>